<accession>A0A849I4R0</accession>
<reference evidence="7 8" key="1">
    <citation type="submission" date="2020-04" db="EMBL/GenBank/DDBJ databases">
        <title>Enterovirga sp. isolate from soil.</title>
        <authorList>
            <person name="Chea S."/>
            <person name="Kim D.-U."/>
        </authorList>
    </citation>
    <scope>NUCLEOTIDE SEQUENCE [LARGE SCALE GENOMIC DNA]</scope>
    <source>
        <strain evidence="7 8">DB1703</strain>
    </source>
</reference>
<dbReference type="GO" id="GO:0005886">
    <property type="term" value="C:plasma membrane"/>
    <property type="evidence" value="ECO:0007669"/>
    <property type="project" value="TreeGrafter"/>
</dbReference>
<keyword evidence="3 5" id="KW-1133">Transmembrane helix</keyword>
<name>A0A849I4R0_9HYPH</name>
<evidence type="ECO:0000313" key="7">
    <source>
        <dbReference type="EMBL" id="NNM71047.1"/>
    </source>
</evidence>
<dbReference type="Pfam" id="PF01957">
    <property type="entry name" value="NfeD"/>
    <property type="match status" value="1"/>
</dbReference>
<keyword evidence="2 5" id="KW-0812">Transmembrane</keyword>
<evidence type="ECO:0000256" key="5">
    <source>
        <dbReference type="SAM" id="Phobius"/>
    </source>
</evidence>
<dbReference type="RefSeq" id="WP_171216553.1">
    <property type="nucleotide sequence ID" value="NZ_JABEPP010000001.1"/>
</dbReference>
<keyword evidence="8" id="KW-1185">Reference proteome</keyword>
<evidence type="ECO:0000313" key="8">
    <source>
        <dbReference type="Proteomes" id="UP000564885"/>
    </source>
</evidence>
<evidence type="ECO:0000256" key="1">
    <source>
        <dbReference type="ARBA" id="ARBA00004141"/>
    </source>
</evidence>
<sequence length="145" mass="15343">MWGAGDLQPWTWLILGLVLIGLETLAPGVFLFWLGIAAVLTGLLDYGLGLSWQAAFVAFAALSLASVLTGRALTRRGGGADGPALNRRGEALVGRRFRLDEPIVAGEGRIRLDDTVWRVVGPDLPAGAEIRVSRLDGATLVVEPA</sequence>
<feature type="transmembrane region" description="Helical" evidence="5">
    <location>
        <begin position="12"/>
        <end position="44"/>
    </location>
</feature>
<dbReference type="InterPro" id="IPR052165">
    <property type="entry name" value="Membrane_assoc_protease"/>
</dbReference>
<keyword evidence="4 5" id="KW-0472">Membrane</keyword>
<comment type="caution">
    <text evidence="7">The sequence shown here is derived from an EMBL/GenBank/DDBJ whole genome shotgun (WGS) entry which is preliminary data.</text>
</comment>
<organism evidence="7 8">
    <name type="scientific">Enterovirga aerilata</name>
    <dbReference type="NCBI Taxonomy" id="2730920"/>
    <lineage>
        <taxon>Bacteria</taxon>
        <taxon>Pseudomonadati</taxon>
        <taxon>Pseudomonadota</taxon>
        <taxon>Alphaproteobacteria</taxon>
        <taxon>Hyphomicrobiales</taxon>
        <taxon>Methylobacteriaceae</taxon>
        <taxon>Enterovirga</taxon>
    </lineage>
</organism>
<protein>
    <submittedName>
        <fullName evidence="7">NfeD family protein</fullName>
    </submittedName>
</protein>
<dbReference type="AlphaFoldDB" id="A0A849I4R0"/>
<dbReference type="InterPro" id="IPR012340">
    <property type="entry name" value="NA-bd_OB-fold"/>
</dbReference>
<feature type="domain" description="NfeD-like C-terminal" evidence="6">
    <location>
        <begin position="90"/>
        <end position="144"/>
    </location>
</feature>
<gene>
    <name evidence="7" type="ORF">HJG44_01375</name>
</gene>
<comment type="subcellular location">
    <subcellularLocation>
        <location evidence="1">Membrane</location>
        <topology evidence="1">Multi-pass membrane protein</topology>
    </subcellularLocation>
</comment>
<evidence type="ECO:0000259" key="6">
    <source>
        <dbReference type="Pfam" id="PF01957"/>
    </source>
</evidence>
<dbReference type="EMBL" id="JABEPP010000001">
    <property type="protein sequence ID" value="NNM71047.1"/>
    <property type="molecule type" value="Genomic_DNA"/>
</dbReference>
<dbReference type="InterPro" id="IPR002810">
    <property type="entry name" value="NfeD-like_C"/>
</dbReference>
<feature type="transmembrane region" description="Helical" evidence="5">
    <location>
        <begin position="50"/>
        <end position="68"/>
    </location>
</feature>
<dbReference type="Proteomes" id="UP000564885">
    <property type="component" value="Unassembled WGS sequence"/>
</dbReference>
<evidence type="ECO:0000256" key="3">
    <source>
        <dbReference type="ARBA" id="ARBA00022989"/>
    </source>
</evidence>
<evidence type="ECO:0000256" key="2">
    <source>
        <dbReference type="ARBA" id="ARBA00022692"/>
    </source>
</evidence>
<dbReference type="PANTHER" id="PTHR33507:SF3">
    <property type="entry name" value="INNER MEMBRANE PROTEIN YBBJ"/>
    <property type="match status" value="1"/>
</dbReference>
<dbReference type="Gene3D" id="2.40.50.140">
    <property type="entry name" value="Nucleic acid-binding proteins"/>
    <property type="match status" value="1"/>
</dbReference>
<proteinExistence type="predicted"/>
<dbReference type="PANTHER" id="PTHR33507">
    <property type="entry name" value="INNER MEMBRANE PROTEIN YBBJ"/>
    <property type="match status" value="1"/>
</dbReference>
<evidence type="ECO:0000256" key="4">
    <source>
        <dbReference type="ARBA" id="ARBA00023136"/>
    </source>
</evidence>